<dbReference type="Proteomes" id="UP000298738">
    <property type="component" value="Chromosome"/>
</dbReference>
<evidence type="ECO:0000256" key="2">
    <source>
        <dbReference type="ARBA" id="ARBA00022705"/>
    </source>
</evidence>
<keyword evidence="2 3" id="KW-0235">DNA replication</keyword>
<dbReference type="AlphaFoldDB" id="A0A4D6XVL9"/>
<dbReference type="Gene3D" id="1.10.8.1180">
    <property type="match status" value="1"/>
</dbReference>
<reference evidence="5 6" key="1">
    <citation type="submission" date="2018-12" db="EMBL/GenBank/DDBJ databases">
        <authorList>
            <person name="Chong R.A."/>
        </authorList>
    </citation>
    <scope>NUCLEOTIDE SEQUENCE [LARGE SCALE GENOMIC DNA]</scope>
    <source>
        <strain evidence="5 6">Hla</strain>
    </source>
</reference>
<dbReference type="InterPro" id="IPR020917">
    <property type="entry name" value="DnaT"/>
</dbReference>
<keyword evidence="1 3" id="KW-0639">Primosome</keyword>
<dbReference type="Pfam" id="PF17948">
    <property type="entry name" value="DnaT"/>
    <property type="match status" value="1"/>
</dbReference>
<dbReference type="EMBL" id="CP034876">
    <property type="protein sequence ID" value="QCI20773.1"/>
    <property type="molecule type" value="Genomic_DNA"/>
</dbReference>
<dbReference type="OrthoDB" id="6630498at2"/>
<dbReference type="GO" id="GO:0006269">
    <property type="term" value="P:DNA replication, synthesis of primer"/>
    <property type="evidence" value="ECO:0007669"/>
    <property type="project" value="UniProtKB-KW"/>
</dbReference>
<name>A0A4D6XVL9_9GAMM</name>
<dbReference type="HAMAP" id="MF_01061">
    <property type="entry name" value="DnaT"/>
    <property type="match status" value="1"/>
</dbReference>
<evidence type="ECO:0000256" key="3">
    <source>
        <dbReference type="HAMAP-Rule" id="MF_01061"/>
    </source>
</evidence>
<keyword evidence="3" id="KW-0238">DNA-binding</keyword>
<protein>
    <recommendedName>
        <fullName evidence="3">Replication restart protein DnaT</fullName>
    </recommendedName>
</protein>
<comment type="function">
    <text evidence="3">Involved in the restart of stalled replication forks, which reloads the replicative helicase on sites other than the origin of replication. Can function in multiple replication restart pathways. Displaces ssDNA from a PriB-ssDNA complex. Probably forms a spiral filament on ssDNA.</text>
</comment>
<evidence type="ECO:0000313" key="5">
    <source>
        <dbReference type="EMBL" id="QCI20773.1"/>
    </source>
</evidence>
<dbReference type="RefSeq" id="WP_158357155.1">
    <property type="nucleotide sequence ID" value="NZ_CP034876.1"/>
</dbReference>
<sequence>MKILISDNVNLDLFCKNPTKILEISNTGAVAVLQNNAPAFYAITPSFFEKIFDIKYNLSYKNTKKQNIDKKFAMHPKWTPDKDFIRQAALWGIILTEEILESELTCFISYWQAEGCFFYHIQWQQKLARSLEKSRSLNNHTLQKKRDITYIPKPDQTIPNGFRGK</sequence>
<comment type="similarity">
    <text evidence="3">Belongs to the DnaT family.</text>
</comment>
<dbReference type="GO" id="GO:0003697">
    <property type="term" value="F:single-stranded DNA binding"/>
    <property type="evidence" value="ECO:0007669"/>
    <property type="project" value="UniProtKB-UniRule"/>
</dbReference>
<accession>A0A4D6XVL9</accession>
<proteinExistence type="inferred from homology"/>
<evidence type="ECO:0000256" key="1">
    <source>
        <dbReference type="ARBA" id="ARBA00022515"/>
    </source>
</evidence>
<gene>
    <name evidence="3 5" type="primary">dnaT</name>
    <name evidence="5" type="ORF">D9V68_00110</name>
</gene>
<dbReference type="InterPro" id="IPR040480">
    <property type="entry name" value="DnaT_DNA_bind"/>
</dbReference>
<organism evidence="5 6">
    <name type="scientific">Buchnera aphidicola</name>
    <name type="common">Hyperomyzus lactucae</name>
    <dbReference type="NCBI Taxonomy" id="1241860"/>
    <lineage>
        <taxon>Bacteria</taxon>
        <taxon>Pseudomonadati</taxon>
        <taxon>Pseudomonadota</taxon>
        <taxon>Gammaproteobacteria</taxon>
        <taxon>Enterobacterales</taxon>
        <taxon>Erwiniaceae</taxon>
        <taxon>Buchnera</taxon>
    </lineage>
</organism>
<dbReference type="GO" id="GO:1990077">
    <property type="term" value="C:primosome complex"/>
    <property type="evidence" value="ECO:0007669"/>
    <property type="project" value="UniProtKB-UniRule"/>
</dbReference>
<evidence type="ECO:0000313" key="6">
    <source>
        <dbReference type="Proteomes" id="UP000298738"/>
    </source>
</evidence>
<comment type="subunit">
    <text evidence="3">Homooligomerizes. Interacts with PriB. Component of the replication restart primosome. Primosome assembly occurs via a 'hand-off' mechanism. PriA binds to replication forks, subsequently PriB then DnaT bind; DnaT then displaces ssDNA to generate the helicase loading substrate.</text>
</comment>
<feature type="domain" description="DnaT DNA-binding" evidence="4">
    <location>
        <begin position="72"/>
        <end position="139"/>
    </location>
</feature>
<dbReference type="NCBIfam" id="NF002770">
    <property type="entry name" value="PRK02854.1"/>
    <property type="match status" value="1"/>
</dbReference>
<evidence type="ECO:0000259" key="4">
    <source>
        <dbReference type="Pfam" id="PF17948"/>
    </source>
</evidence>
<reference evidence="5 6" key="2">
    <citation type="submission" date="2019-05" db="EMBL/GenBank/DDBJ databases">
        <title>Genome evolution of the obligate endosymbiont Buchnera aphidicola.</title>
        <authorList>
            <person name="Moran N.A."/>
        </authorList>
    </citation>
    <scope>NUCLEOTIDE SEQUENCE [LARGE SCALE GENOMIC DNA]</scope>
    <source>
        <strain evidence="5 6">Hla</strain>
    </source>
</reference>